<sequence length="109" mass="13271">MAAYSSNEIVDSLVLGEAGRNYMSVWRIFQRQKFHPYDIALILDVSENNMRLRRQFCHWALQMIREDPTFFQYVLFSDEALFHNNGQFNRHNCHYWSTYNPHWTQRVHN</sequence>
<evidence type="ECO:0000313" key="1">
    <source>
        <dbReference type="EMBL" id="KYN35322.1"/>
    </source>
</evidence>
<dbReference type="PANTHER" id="PTHR47326:SF1">
    <property type="entry name" value="HTH PSQ-TYPE DOMAIN-CONTAINING PROTEIN"/>
    <property type="match status" value="1"/>
</dbReference>
<name>A0A195F571_9HYME</name>
<keyword evidence="2" id="KW-1185">Reference proteome</keyword>
<evidence type="ECO:0000313" key="2">
    <source>
        <dbReference type="Proteomes" id="UP000078541"/>
    </source>
</evidence>
<protein>
    <submittedName>
        <fullName evidence="1">Uncharacterized protein</fullName>
    </submittedName>
</protein>
<organism evidence="1 2">
    <name type="scientific">Trachymyrmex septentrionalis</name>
    <dbReference type="NCBI Taxonomy" id="34720"/>
    <lineage>
        <taxon>Eukaryota</taxon>
        <taxon>Metazoa</taxon>
        <taxon>Ecdysozoa</taxon>
        <taxon>Arthropoda</taxon>
        <taxon>Hexapoda</taxon>
        <taxon>Insecta</taxon>
        <taxon>Pterygota</taxon>
        <taxon>Neoptera</taxon>
        <taxon>Endopterygota</taxon>
        <taxon>Hymenoptera</taxon>
        <taxon>Apocrita</taxon>
        <taxon>Aculeata</taxon>
        <taxon>Formicoidea</taxon>
        <taxon>Formicidae</taxon>
        <taxon>Myrmicinae</taxon>
        <taxon>Trachymyrmex</taxon>
    </lineage>
</organism>
<dbReference type="EMBL" id="KQ981820">
    <property type="protein sequence ID" value="KYN35322.1"/>
    <property type="molecule type" value="Genomic_DNA"/>
</dbReference>
<proteinExistence type="predicted"/>
<dbReference type="Proteomes" id="UP000078541">
    <property type="component" value="Unassembled WGS sequence"/>
</dbReference>
<dbReference type="GO" id="GO:0003676">
    <property type="term" value="F:nucleic acid binding"/>
    <property type="evidence" value="ECO:0007669"/>
    <property type="project" value="InterPro"/>
</dbReference>
<dbReference type="InterPro" id="IPR036397">
    <property type="entry name" value="RNaseH_sf"/>
</dbReference>
<gene>
    <name evidence="1" type="ORF">ALC56_10497</name>
</gene>
<dbReference type="AlphaFoldDB" id="A0A195F571"/>
<dbReference type="Gene3D" id="3.30.420.10">
    <property type="entry name" value="Ribonuclease H-like superfamily/Ribonuclease H"/>
    <property type="match status" value="1"/>
</dbReference>
<dbReference type="STRING" id="34720.A0A195F571"/>
<accession>A0A195F571</accession>
<reference evidence="1 2" key="1">
    <citation type="submission" date="2016-03" db="EMBL/GenBank/DDBJ databases">
        <title>Trachymyrmex septentrionalis WGS genome.</title>
        <authorList>
            <person name="Nygaard S."/>
            <person name="Hu H."/>
            <person name="Boomsma J."/>
            <person name="Zhang G."/>
        </authorList>
    </citation>
    <scope>NUCLEOTIDE SEQUENCE [LARGE SCALE GENOMIC DNA]</scope>
    <source>
        <strain evidence="1">Tsep2-gDNA-1</strain>
        <tissue evidence="1">Whole body</tissue>
    </source>
</reference>
<dbReference type="PANTHER" id="PTHR47326">
    <property type="entry name" value="TRANSPOSABLE ELEMENT TC3 TRANSPOSASE-LIKE PROTEIN"/>
    <property type="match status" value="1"/>
</dbReference>